<evidence type="ECO:0000313" key="1">
    <source>
        <dbReference type="EMBL" id="KYO31864.1"/>
    </source>
</evidence>
<name>A0A151N4V9_ALLMI</name>
<accession>A0A151N4V9</accession>
<dbReference type="EMBL" id="AKHW03004037">
    <property type="protein sequence ID" value="KYO31864.1"/>
    <property type="molecule type" value="Genomic_DNA"/>
</dbReference>
<protein>
    <submittedName>
        <fullName evidence="1">Uncharacterized protein</fullName>
    </submittedName>
</protein>
<keyword evidence="2" id="KW-1185">Reference proteome</keyword>
<reference evidence="1 2" key="1">
    <citation type="journal article" date="2012" name="Genome Biol.">
        <title>Sequencing three crocodilian genomes to illuminate the evolution of archosaurs and amniotes.</title>
        <authorList>
            <person name="St John J.A."/>
            <person name="Braun E.L."/>
            <person name="Isberg S.R."/>
            <person name="Miles L.G."/>
            <person name="Chong A.Y."/>
            <person name="Gongora J."/>
            <person name="Dalzell P."/>
            <person name="Moran C."/>
            <person name="Bed'hom B."/>
            <person name="Abzhanov A."/>
            <person name="Burgess S.C."/>
            <person name="Cooksey A.M."/>
            <person name="Castoe T.A."/>
            <person name="Crawford N.G."/>
            <person name="Densmore L.D."/>
            <person name="Drew J.C."/>
            <person name="Edwards S.V."/>
            <person name="Faircloth B.C."/>
            <person name="Fujita M.K."/>
            <person name="Greenwold M.J."/>
            <person name="Hoffmann F.G."/>
            <person name="Howard J.M."/>
            <person name="Iguchi T."/>
            <person name="Janes D.E."/>
            <person name="Khan S.Y."/>
            <person name="Kohno S."/>
            <person name="de Koning A.J."/>
            <person name="Lance S.L."/>
            <person name="McCarthy F.M."/>
            <person name="McCormack J.E."/>
            <person name="Merchant M.E."/>
            <person name="Peterson D.G."/>
            <person name="Pollock D.D."/>
            <person name="Pourmand N."/>
            <person name="Raney B.J."/>
            <person name="Roessler K.A."/>
            <person name="Sanford J.R."/>
            <person name="Sawyer R.H."/>
            <person name="Schmidt C.J."/>
            <person name="Triplett E.W."/>
            <person name="Tuberville T.D."/>
            <person name="Venegas-Anaya M."/>
            <person name="Howard J.T."/>
            <person name="Jarvis E.D."/>
            <person name="Guillette L.J.Jr."/>
            <person name="Glenn T.C."/>
            <person name="Green R.E."/>
            <person name="Ray D.A."/>
        </authorList>
    </citation>
    <scope>NUCLEOTIDE SEQUENCE [LARGE SCALE GENOMIC DNA]</scope>
    <source>
        <strain evidence="1">KSC_2009_1</strain>
    </source>
</reference>
<organism evidence="1 2">
    <name type="scientific">Alligator mississippiensis</name>
    <name type="common">American alligator</name>
    <dbReference type="NCBI Taxonomy" id="8496"/>
    <lineage>
        <taxon>Eukaryota</taxon>
        <taxon>Metazoa</taxon>
        <taxon>Chordata</taxon>
        <taxon>Craniata</taxon>
        <taxon>Vertebrata</taxon>
        <taxon>Euteleostomi</taxon>
        <taxon>Archelosauria</taxon>
        <taxon>Archosauria</taxon>
        <taxon>Crocodylia</taxon>
        <taxon>Alligatoridae</taxon>
        <taxon>Alligatorinae</taxon>
        <taxon>Alligator</taxon>
    </lineage>
</organism>
<evidence type="ECO:0000313" key="2">
    <source>
        <dbReference type="Proteomes" id="UP000050525"/>
    </source>
</evidence>
<comment type="caution">
    <text evidence="1">The sequence shown here is derived from an EMBL/GenBank/DDBJ whole genome shotgun (WGS) entry which is preliminary data.</text>
</comment>
<dbReference type="AlphaFoldDB" id="A0A151N4V9"/>
<sequence length="179" mass="18673">MDCTILLQWLVAVSEECVEGSQAWWGRGCHLQGNGVKSPVAVVEVVSMGWAGDGDVIPVQVGLPDSGLAHAEQVSDVTEAGSCVQLEQGKGQPGVHGEGQAYDSVLLLQVGPERLEEILEGDLSQLEHIQPLPTIPGVLDNVQLPVLAGVMGLEAAGLEAPVVASWSLSLVFLPVGIAR</sequence>
<proteinExistence type="predicted"/>
<dbReference type="Proteomes" id="UP000050525">
    <property type="component" value="Unassembled WGS sequence"/>
</dbReference>
<gene>
    <name evidence="1" type="ORF">Y1Q_0003429</name>
</gene>